<sequence length="151" mass="15766">MNLGKLLQSVVAQFSHMSTDCCQNSTSFCGFPSCSTSGTCGSSCCQPSCCETSCCQPSCCQPSCCGTSYGIGGGIGYGQEGSSGSVSTRIRWCRPDCRVEGTYLPPCCVVSCTPPSCCQLHHAEASCCRPSYCGQSCCRPVCCCYSCEPSC</sequence>
<keyword evidence="1" id="KW-0677">Repeat</keyword>
<evidence type="ECO:0000256" key="2">
    <source>
        <dbReference type="ARBA" id="ARBA00022744"/>
    </source>
</evidence>
<evidence type="ECO:0000313" key="3">
    <source>
        <dbReference type="Ensembl" id="ENSCATP00000027506.1"/>
    </source>
</evidence>
<dbReference type="STRING" id="9531.ENSCATP00000027506"/>
<dbReference type="Proteomes" id="UP000233060">
    <property type="component" value="Unassembled WGS sequence"/>
</dbReference>
<organism evidence="3 4">
    <name type="scientific">Cercocebus atys</name>
    <name type="common">Sooty mangabey</name>
    <name type="synonym">Cercocebus torquatus atys</name>
    <dbReference type="NCBI Taxonomy" id="9531"/>
    <lineage>
        <taxon>Eukaryota</taxon>
        <taxon>Metazoa</taxon>
        <taxon>Chordata</taxon>
        <taxon>Craniata</taxon>
        <taxon>Vertebrata</taxon>
        <taxon>Euteleostomi</taxon>
        <taxon>Mammalia</taxon>
        <taxon>Eutheria</taxon>
        <taxon>Euarchontoglires</taxon>
        <taxon>Primates</taxon>
        <taxon>Haplorrhini</taxon>
        <taxon>Catarrhini</taxon>
        <taxon>Cercopithecidae</taxon>
        <taxon>Cercopithecinae</taxon>
        <taxon>Cercocebus</taxon>
    </lineage>
</organism>
<dbReference type="Ensembl" id="ENSCATT00000051750.1">
    <property type="protein sequence ID" value="ENSCATP00000027506.1"/>
    <property type="gene ID" value="ENSCATG00000037125.1"/>
</dbReference>
<dbReference type="Pfam" id="PF01500">
    <property type="entry name" value="Keratin_B2"/>
    <property type="match status" value="1"/>
</dbReference>
<dbReference type="OMA" id="CHCCEPS"/>
<keyword evidence="2" id="KW-0416">Keratin</keyword>
<keyword evidence="4" id="KW-1185">Reference proteome</keyword>
<reference evidence="3" key="1">
    <citation type="submission" date="2025-08" db="UniProtKB">
        <authorList>
            <consortium name="Ensembl"/>
        </authorList>
    </citation>
    <scope>IDENTIFICATION</scope>
</reference>
<dbReference type="GO" id="GO:0045095">
    <property type="term" value="C:keratin filament"/>
    <property type="evidence" value="ECO:0007669"/>
    <property type="project" value="InterPro"/>
</dbReference>
<dbReference type="GO" id="GO:0005829">
    <property type="term" value="C:cytosol"/>
    <property type="evidence" value="ECO:0007669"/>
    <property type="project" value="UniProtKB-ARBA"/>
</dbReference>
<name>A0A2K5MQM5_CERAT</name>
<dbReference type="GeneTree" id="ENSGT00940000160443"/>
<proteinExistence type="predicted"/>
<evidence type="ECO:0000313" key="4">
    <source>
        <dbReference type="Proteomes" id="UP000233060"/>
    </source>
</evidence>
<dbReference type="InterPro" id="IPR002494">
    <property type="entry name" value="KAP"/>
</dbReference>
<accession>A0A2K5MQM5</accession>
<dbReference type="AlphaFoldDB" id="A0A2K5MQM5"/>
<evidence type="ECO:0000256" key="1">
    <source>
        <dbReference type="ARBA" id="ARBA00022737"/>
    </source>
</evidence>
<protein>
    <submittedName>
        <fullName evidence="3">Uncharacterized protein</fullName>
    </submittedName>
</protein>
<reference evidence="3" key="2">
    <citation type="submission" date="2025-09" db="UniProtKB">
        <authorList>
            <consortium name="Ensembl"/>
        </authorList>
    </citation>
    <scope>IDENTIFICATION</scope>
</reference>